<feature type="compositionally biased region" description="Basic residues" evidence="1">
    <location>
        <begin position="91"/>
        <end position="105"/>
    </location>
</feature>
<evidence type="ECO:0000256" key="1">
    <source>
        <dbReference type="SAM" id="MobiDB-lite"/>
    </source>
</evidence>
<dbReference type="HOGENOM" id="CLU_2095395_0_0_11"/>
<evidence type="ECO:0000313" key="2">
    <source>
        <dbReference type="EMBL" id="EPJ34196.1"/>
    </source>
</evidence>
<dbReference type="Proteomes" id="UP000015001">
    <property type="component" value="Unassembled WGS sequence"/>
</dbReference>
<keyword evidence="3" id="KW-1185">Reference proteome</keyword>
<organism evidence="2 3">
    <name type="scientific">Streptomyces afghaniensis 772</name>
    <dbReference type="NCBI Taxonomy" id="1283301"/>
    <lineage>
        <taxon>Bacteria</taxon>
        <taxon>Bacillati</taxon>
        <taxon>Actinomycetota</taxon>
        <taxon>Actinomycetes</taxon>
        <taxon>Kitasatosporales</taxon>
        <taxon>Streptomycetaceae</taxon>
        <taxon>Streptomyces</taxon>
    </lineage>
</organism>
<feature type="compositionally biased region" description="Basic residues" evidence="1">
    <location>
        <begin position="31"/>
        <end position="42"/>
    </location>
</feature>
<feature type="region of interest" description="Disordered" evidence="1">
    <location>
        <begin position="23"/>
        <end position="116"/>
    </location>
</feature>
<sequence length="116" mass="12504">MAAAPSHIVILCANRAGTINRLESRGNGAHRPIRPPRARRAANLHPLCPAPRPVIRRAGRPRIRTPIPLHSGHQTHTPPIATSLTALCPRPPRKSGRPLSARRRTLGGAKSVDGDE</sequence>
<feature type="compositionally biased region" description="Polar residues" evidence="1">
    <location>
        <begin position="72"/>
        <end position="85"/>
    </location>
</feature>
<dbReference type="EMBL" id="AOPY01001710">
    <property type="protein sequence ID" value="EPJ34196.1"/>
    <property type="molecule type" value="Genomic_DNA"/>
</dbReference>
<protein>
    <submittedName>
        <fullName evidence="2">Uncharacterized protein</fullName>
    </submittedName>
</protein>
<dbReference type="AlphaFoldDB" id="S4MCT6"/>
<reference evidence="2 3" key="1">
    <citation type="submission" date="2013-02" db="EMBL/GenBank/DDBJ databases">
        <title>Draft Genome Sequence of Streptomyces afghaniensis, Which Produces Compounds of the Julimycin B-Complex.</title>
        <authorList>
            <person name="Gruening B.A."/>
            <person name="Praeg A."/>
            <person name="Erxleben A."/>
            <person name="Guenther S."/>
            <person name="Fiedler H.-P."/>
            <person name="Goodfellow M."/>
            <person name="Mueller M."/>
        </authorList>
    </citation>
    <scope>NUCLEOTIDE SEQUENCE [LARGE SCALE GENOMIC DNA]</scope>
    <source>
        <strain evidence="2 3">772</strain>
    </source>
</reference>
<proteinExistence type="predicted"/>
<name>S4MCT6_9ACTN</name>
<gene>
    <name evidence="2" type="ORF">STAFG_8742</name>
</gene>
<accession>S4MCT6</accession>
<feature type="compositionally biased region" description="Basic residues" evidence="1">
    <location>
        <begin position="54"/>
        <end position="63"/>
    </location>
</feature>
<comment type="caution">
    <text evidence="2">The sequence shown here is derived from an EMBL/GenBank/DDBJ whole genome shotgun (WGS) entry which is preliminary data.</text>
</comment>
<evidence type="ECO:0000313" key="3">
    <source>
        <dbReference type="Proteomes" id="UP000015001"/>
    </source>
</evidence>